<evidence type="ECO:0000256" key="6">
    <source>
        <dbReference type="ARBA" id="ARBA00023015"/>
    </source>
</evidence>
<evidence type="ECO:0000256" key="9">
    <source>
        <dbReference type="PROSITE-ProRule" id="PRU00094"/>
    </source>
</evidence>
<evidence type="ECO:0000256" key="3">
    <source>
        <dbReference type="ARBA" id="ARBA00022737"/>
    </source>
</evidence>
<feature type="region of interest" description="Disordered" evidence="10">
    <location>
        <begin position="790"/>
        <end position="810"/>
    </location>
</feature>
<dbReference type="InterPro" id="IPR016197">
    <property type="entry name" value="Chromo-like_dom_sf"/>
</dbReference>
<feature type="region of interest" description="Disordered" evidence="10">
    <location>
        <begin position="1"/>
        <end position="100"/>
    </location>
</feature>
<dbReference type="SUPFAM" id="SSF54160">
    <property type="entry name" value="Chromo domain-like"/>
    <property type="match status" value="2"/>
</dbReference>
<feature type="compositionally biased region" description="Basic residues" evidence="10">
    <location>
        <begin position="442"/>
        <end position="452"/>
    </location>
</feature>
<feature type="compositionally biased region" description="Basic and acidic residues" evidence="10">
    <location>
        <begin position="501"/>
        <end position="515"/>
    </location>
</feature>
<dbReference type="PROSITE" id="PS51805">
    <property type="entry name" value="EPHD"/>
    <property type="match status" value="1"/>
</dbReference>
<evidence type="ECO:0000256" key="5">
    <source>
        <dbReference type="ARBA" id="ARBA00022833"/>
    </source>
</evidence>
<dbReference type="PANTHER" id="PTHR45888">
    <property type="entry name" value="HL01030P-RELATED"/>
    <property type="match status" value="1"/>
</dbReference>
<proteinExistence type="predicted"/>
<organism evidence="13 14">
    <name type="scientific">Mycoemilia scoparia</name>
    <dbReference type="NCBI Taxonomy" id="417184"/>
    <lineage>
        <taxon>Eukaryota</taxon>
        <taxon>Fungi</taxon>
        <taxon>Fungi incertae sedis</taxon>
        <taxon>Zoopagomycota</taxon>
        <taxon>Kickxellomycotina</taxon>
        <taxon>Kickxellomycetes</taxon>
        <taxon>Kickxellales</taxon>
        <taxon>Kickxellaceae</taxon>
        <taxon>Mycoemilia</taxon>
    </lineage>
</organism>
<keyword evidence="3" id="KW-0677">Repeat</keyword>
<feature type="compositionally biased region" description="Polar residues" evidence="10">
    <location>
        <begin position="170"/>
        <end position="183"/>
    </location>
</feature>
<keyword evidence="7" id="KW-0804">Transcription</keyword>
<dbReference type="GO" id="GO:0006355">
    <property type="term" value="P:regulation of DNA-templated transcription"/>
    <property type="evidence" value="ECO:0007669"/>
    <property type="project" value="InterPro"/>
</dbReference>
<evidence type="ECO:0000256" key="10">
    <source>
        <dbReference type="SAM" id="MobiDB-lite"/>
    </source>
</evidence>
<keyword evidence="8" id="KW-0539">Nucleus</keyword>
<feature type="region of interest" description="Disordered" evidence="10">
    <location>
        <begin position="153"/>
        <end position="198"/>
    </location>
</feature>
<feature type="compositionally biased region" description="Polar residues" evidence="10">
    <location>
        <begin position="459"/>
        <end position="469"/>
    </location>
</feature>
<evidence type="ECO:0000313" key="13">
    <source>
        <dbReference type="EMBL" id="KAJ1913092.1"/>
    </source>
</evidence>
<comment type="caution">
    <text evidence="13">The sequence shown here is derived from an EMBL/GenBank/DDBJ whole genome shotgun (WGS) entry which is preliminary data.</text>
</comment>
<dbReference type="PROSITE" id="PS50114">
    <property type="entry name" value="GATA_ZN_FINGER_2"/>
    <property type="match status" value="1"/>
</dbReference>
<dbReference type="Pfam" id="PF13771">
    <property type="entry name" value="zf-HC5HC2H"/>
    <property type="match status" value="1"/>
</dbReference>
<dbReference type="Pfam" id="PF02820">
    <property type="entry name" value="MBT"/>
    <property type="match status" value="1"/>
</dbReference>
<feature type="compositionally biased region" description="Low complexity" evidence="10">
    <location>
        <begin position="28"/>
        <end position="43"/>
    </location>
</feature>
<dbReference type="PANTHER" id="PTHR45888:SF5">
    <property type="entry name" value="D4, ISOFORM A"/>
    <property type="match status" value="1"/>
</dbReference>
<dbReference type="Gene3D" id="3.30.40.10">
    <property type="entry name" value="Zinc/RING finger domain, C3HC4 (zinc finger)"/>
    <property type="match status" value="1"/>
</dbReference>
<feature type="domain" description="GATA-type" evidence="11">
    <location>
        <begin position="1464"/>
        <end position="1496"/>
    </location>
</feature>
<evidence type="ECO:0000313" key="14">
    <source>
        <dbReference type="Proteomes" id="UP001150538"/>
    </source>
</evidence>
<dbReference type="SMART" id="SM00249">
    <property type="entry name" value="PHD"/>
    <property type="match status" value="1"/>
</dbReference>
<dbReference type="GO" id="GO:0008270">
    <property type="term" value="F:zinc ion binding"/>
    <property type="evidence" value="ECO:0007669"/>
    <property type="project" value="UniProtKB-KW"/>
</dbReference>
<dbReference type="EMBL" id="JANBPU010000287">
    <property type="protein sequence ID" value="KAJ1913092.1"/>
    <property type="molecule type" value="Genomic_DNA"/>
</dbReference>
<keyword evidence="6" id="KW-0805">Transcription regulation</keyword>
<feature type="domain" description="PHD-type" evidence="12">
    <location>
        <begin position="1257"/>
        <end position="1386"/>
    </location>
</feature>
<dbReference type="Proteomes" id="UP001150538">
    <property type="component" value="Unassembled WGS sequence"/>
</dbReference>
<keyword evidence="5" id="KW-0862">Zinc</keyword>
<dbReference type="InterPro" id="IPR034732">
    <property type="entry name" value="EPHD"/>
</dbReference>
<dbReference type="Gene3D" id="3.40.50.150">
    <property type="entry name" value="Vaccinia Virus protein VP39"/>
    <property type="match status" value="2"/>
</dbReference>
<evidence type="ECO:0000259" key="11">
    <source>
        <dbReference type="PROSITE" id="PS50114"/>
    </source>
</evidence>
<name>A0A9W7ZWH3_9FUNG</name>
<keyword evidence="4 9" id="KW-0863">Zinc-finger</keyword>
<dbReference type="InterPro" id="IPR004092">
    <property type="entry name" value="Mbt"/>
</dbReference>
<keyword evidence="2" id="KW-0479">Metal-binding</keyword>
<protein>
    <submittedName>
        <fullName evidence="13">Uncharacterized protein</fullName>
    </submittedName>
</protein>
<dbReference type="InterPro" id="IPR029063">
    <property type="entry name" value="SAM-dependent_MTases_sf"/>
</dbReference>
<dbReference type="InterPro" id="IPR017956">
    <property type="entry name" value="AT_hook_DNA-bd_motif"/>
</dbReference>
<evidence type="ECO:0000256" key="1">
    <source>
        <dbReference type="ARBA" id="ARBA00004123"/>
    </source>
</evidence>
<accession>A0A9W7ZWH3</accession>
<dbReference type="CDD" id="cd15571">
    <property type="entry name" value="ePHD"/>
    <property type="match status" value="1"/>
</dbReference>
<evidence type="ECO:0000256" key="7">
    <source>
        <dbReference type="ARBA" id="ARBA00023163"/>
    </source>
</evidence>
<dbReference type="Gene3D" id="2.30.30.140">
    <property type="match status" value="4"/>
</dbReference>
<dbReference type="InterPro" id="IPR001965">
    <property type="entry name" value="Znf_PHD"/>
</dbReference>
<reference evidence="13" key="1">
    <citation type="submission" date="2022-07" db="EMBL/GenBank/DDBJ databases">
        <title>Phylogenomic reconstructions and comparative analyses of Kickxellomycotina fungi.</title>
        <authorList>
            <person name="Reynolds N.K."/>
            <person name="Stajich J.E."/>
            <person name="Barry K."/>
            <person name="Grigoriev I.V."/>
            <person name="Crous P."/>
            <person name="Smith M.E."/>
        </authorList>
    </citation>
    <scope>NUCLEOTIDE SEQUENCE</scope>
    <source>
        <strain evidence="13">NBRC 100468</strain>
    </source>
</reference>
<feature type="region of interest" description="Disordered" evidence="10">
    <location>
        <begin position="435"/>
        <end position="519"/>
    </location>
</feature>
<gene>
    <name evidence="13" type="ORF">H4219_005352</name>
</gene>
<feature type="compositionally biased region" description="Basic and acidic residues" evidence="10">
    <location>
        <begin position="1"/>
        <end position="16"/>
    </location>
</feature>
<evidence type="ECO:0000256" key="8">
    <source>
        <dbReference type="ARBA" id="ARBA00023242"/>
    </source>
</evidence>
<dbReference type="InterPro" id="IPR019786">
    <property type="entry name" value="Zinc_finger_PHD-type_CS"/>
</dbReference>
<evidence type="ECO:0000259" key="12">
    <source>
        <dbReference type="PROSITE" id="PS51805"/>
    </source>
</evidence>
<dbReference type="SUPFAM" id="SSF63748">
    <property type="entry name" value="Tudor/PWWP/MBT"/>
    <property type="match status" value="2"/>
</dbReference>
<dbReference type="InterPro" id="IPR013083">
    <property type="entry name" value="Znf_RING/FYVE/PHD"/>
</dbReference>
<dbReference type="SMART" id="SM00384">
    <property type="entry name" value="AT_hook"/>
    <property type="match status" value="3"/>
</dbReference>
<evidence type="ECO:0000256" key="2">
    <source>
        <dbReference type="ARBA" id="ARBA00022723"/>
    </source>
</evidence>
<comment type="subcellular location">
    <subcellularLocation>
        <location evidence="1">Nucleus</location>
    </subcellularLocation>
</comment>
<feature type="compositionally biased region" description="Basic residues" evidence="10">
    <location>
        <begin position="486"/>
        <end position="500"/>
    </location>
</feature>
<dbReference type="PROSITE" id="PS01359">
    <property type="entry name" value="ZF_PHD_1"/>
    <property type="match status" value="1"/>
</dbReference>
<dbReference type="SUPFAM" id="SSF53335">
    <property type="entry name" value="S-adenosyl-L-methionine-dependent methyltransferases"/>
    <property type="match status" value="2"/>
</dbReference>
<dbReference type="InterPro" id="IPR000679">
    <property type="entry name" value="Znf_GATA"/>
</dbReference>
<dbReference type="GO" id="GO:0005634">
    <property type="term" value="C:nucleus"/>
    <property type="evidence" value="ECO:0007669"/>
    <property type="project" value="UniProtKB-SubCell"/>
</dbReference>
<evidence type="ECO:0000256" key="4">
    <source>
        <dbReference type="ARBA" id="ARBA00022771"/>
    </source>
</evidence>
<feature type="region of interest" description="Disordered" evidence="10">
    <location>
        <begin position="267"/>
        <end position="294"/>
    </location>
</feature>
<keyword evidence="14" id="KW-1185">Reference proteome</keyword>
<dbReference type="CDD" id="cd20104">
    <property type="entry name" value="MBT_PHF20L1-like"/>
    <property type="match status" value="1"/>
</dbReference>
<dbReference type="OrthoDB" id="161570at2759"/>
<sequence>MNTTNDEDKLDSKPVDNVDAIIDSGSRGTATSPGTNTTVTTGTVSLPEPPKRKRGRPRLSDINKAPTVNNHCKIAANGAESGPDLALPKRKRGRPRKTDQKILEAQREDHPCGSCGKLQDNRHLRRIVDGLRVCSECVPSYMTRRIDRRVRAPSGNSANVFPDDLALPSPANTIESSSTTPVPRSSKVKGSDSPLTPITPAQILEKYTDSHESSNMATEYFGANELGNTTGMVSNQSSQVNTVLDDSDSSDPLSSVYDLTDFWNSDENPKECSDPIQDKQAKDQQPKETPTVQKNKSAFYTTGAFLTRRTIEKLTDGLGISNISDIQQYSTKVYQLDDRIEVLGLEKIWHPGRISLIRKARALVSYDGWPSEFNEWVDLSSRRLRPAFSQVANQNSNCNSKDDDRYSQCQPLQPTEGIMKEPGMKTTKKVITSLSPIPATGHIKRPVGRPRKNPLPIQASLSSKDSTAGSGAENIPESISSSKSKAANKRGNKRKSIPRARSKDVDQVDETKETSLEPNSKNFVTTGAFLTRRTHSVLAKEEDGLVAMYHGWRAGEFVEVLNIDKHWYAGRIITFKLGKALVYFLGWEHSLNEWVDIESPRLRKPSQPDPALEADSAATALSSLEKDGVEKSIASRLWKEYNEYLKVKAAPQTSRVVKPKKQGNVGPKKRIDPTGLNERIKSIANISGPTRGGDSGDNADNSNLVIEADPLTDEQLSEYKPLPQLLRVKDYSDLYKPRLKIALRDRSKEWWAATVIETKSFRVLIHYEGFPQSYDEWLEMNSQRIMIPKSIQEDESSDQKKEQSIDSSEDDVYVDIESVEYSEPERILTENVASTVEMEAENAWDRGIKPVHKSNSKKQHLSYVIEQATKQKKQPSAYPLSMRLAYKSVMEDVDTQLEKHPEDRGTFKLPQNTMSTKDYLIFYKINDRIRVRGIDKVWYEGTILNIKHGRLKIRCDGWPPKFDEWIAFNSDRLRVLLETIESDQRLEKYLSEERRRNRRIKEKRQAELRKERSQKLEKVVNALANSLEFITSTKTSDNIARATAENGQDSCSVVPEDGSKADQGACELHPGDSENWLIYCNQCQVVIKQFRYYCIHCEKPSDGYDYNSFELCHWCFIGNFPNDHKHPRTSFACSPVVDIEKLVEIYKIDRGSGKETYQHVSNGKEGDESDTLLAGFIQGYEPDEFDPTWNPEENQANPLRDFAKRFNKRYKIINSLNNTVANSDNQDGVSNAQSLEGNAIPMDAGQSYGILKKHHHRRRCGFCGEDDLGESNTDGSRNGSGFISEIPLLSTQVLSDGVVKHRRFWAHITCALYSPEVVMVEKTNKWYNVAAAMRRGRSLRCVKCHQKGATIGCFDPKCHRSYHISCTEKPLSHFEKGILFWCPQHESKLEEMNPYTESYTCDKCEHTFVGDEKWRTCNKCQDDYFSAFDLCNSCFDSEFIHDHPKEDFVEYKLRNEFVKSRSKGGGALHCQFCLCTKSKRWHKGCDGKLICKPCFLAACSLSSITPIGFGNSENYLTTAISSGLLPGAGILGVAGVEVEALNPFGTSIKDLAQTMSNIPNGNDGSIQSMNTLNSSDNIIESLSTLSSSLGIYVGSIEDYKNNPYFSRETFAVSQPPEKNPANVDDADALSQGTPLHQLPGLGFLESYGPTESMIFSLVVDSTYYDIPARAPRWASHSGTDYHGTWLPQTVRRAILRYTKPGERILSTFLGRGTDSIESFLLRRKCVGVDINPAAVMLAQRNSSFAVPPSLGLSEEYRAVILQGDSRRLRSIPGKTAQMYFGDECVYDHVLSHPPYKDCVAYSTYIEGDLSRFPGPDQFHKEMSYVISETWRLLRMGRYCTVGIGDNRAECFYIPLGFQLIRGYIDQGFEIDEVVIKRQRYCQAMGLGTYLCVQFDFLMFTHEFILSLRKVPKDKIDRMILSDNEYKEINGSLPPEDKDKEEMIEVKSREIRPIPQCPIDRKSVVMGSVWTFHPQGKYTLPQLCMSRMVERFGRDGASWEHVQLEVIDPEAKEVPKNPTYSEEGGVGGGFGLDINADGNEISNYELERQAKIRENQNRLLALGLVSELGEESEDVGHYKKLMNQPIISDQDDDDAPLALIVIPHIPESSIGFRHIKSYRLNLIACIHNAYKRLSPSGLLVIGVQEVRDEFGKLWPMGMLVVEDVQRAVGDINLRLKELVVCVEKGWERKKNESHTIQNFKEEECIIDAEVVKHIPIIHVSS</sequence>
<feature type="compositionally biased region" description="Basic and acidic residues" evidence="10">
    <location>
        <begin position="267"/>
        <end position="286"/>
    </location>
</feature>
<dbReference type="GO" id="GO:0043565">
    <property type="term" value="F:sequence-specific DNA binding"/>
    <property type="evidence" value="ECO:0007669"/>
    <property type="project" value="InterPro"/>
</dbReference>